<evidence type="ECO:0000313" key="4">
    <source>
        <dbReference type="Proteomes" id="UP000744980"/>
    </source>
</evidence>
<dbReference type="Pfam" id="PF02195">
    <property type="entry name" value="ParB_N"/>
    <property type="match status" value="1"/>
</dbReference>
<dbReference type="GO" id="GO:0005694">
    <property type="term" value="C:chromosome"/>
    <property type="evidence" value="ECO:0007669"/>
    <property type="project" value="TreeGrafter"/>
</dbReference>
<sequence>MTNPRERNQRMKSLFAGVNPDDLAKPAAPSVADADKRRVGSAAVKSMDRAFVSIEEENRRLHDQLLSSEVIVELDPERVIPSFVNDRLDIEGDRSFQAFVEGIKEAGQKLPILVRPLPDKPGHYQAAYGHRRLRACQILKRPVKAIVRALSDEELVKSQGIENSERLNLSFIEQALFALALKARGYSRELISEALGRKDGQKMAYISILTNAAALVPADLIRLIGPASAIGRPKWEKLGSLIKDGRLSPEQSNAVEGLVRSLEWEASDSDQRFGLVLDVLGRPVKSEPDITEIHVAGGHVIVARRSSAATKFAIPDDRIPGLSAWLVQRLPELVEEFQSTQRGGER</sequence>
<dbReference type="PANTHER" id="PTHR33375">
    <property type="entry name" value="CHROMOSOME-PARTITIONING PROTEIN PARB-RELATED"/>
    <property type="match status" value="1"/>
</dbReference>
<dbReference type="NCBIfam" id="TIGR00180">
    <property type="entry name" value="parB_part"/>
    <property type="match status" value="1"/>
</dbReference>
<dbReference type="InterPro" id="IPR050336">
    <property type="entry name" value="Chromosome_partition/occlusion"/>
</dbReference>
<comment type="caution">
    <text evidence="3">The sequence shown here is derived from an EMBL/GenBank/DDBJ whole genome shotgun (WGS) entry which is preliminary data.</text>
</comment>
<evidence type="ECO:0000259" key="2">
    <source>
        <dbReference type="SMART" id="SM00470"/>
    </source>
</evidence>
<evidence type="ECO:0000256" key="1">
    <source>
        <dbReference type="ARBA" id="ARBA00006295"/>
    </source>
</evidence>
<dbReference type="InterPro" id="IPR011111">
    <property type="entry name" value="Plasmid_RepB"/>
</dbReference>
<dbReference type="InterPro" id="IPR037972">
    <property type="entry name" value="RepB_N"/>
</dbReference>
<dbReference type="CDD" id="cd16405">
    <property type="entry name" value="RepB_like_N"/>
    <property type="match status" value="1"/>
</dbReference>
<dbReference type="InterPro" id="IPR017819">
    <property type="entry name" value="Plasmid_partition_RepB"/>
</dbReference>
<dbReference type="Gene3D" id="3.90.1530.30">
    <property type="match status" value="1"/>
</dbReference>
<dbReference type="EMBL" id="WXFA01000059">
    <property type="protein sequence ID" value="MBM3095891.1"/>
    <property type="molecule type" value="Genomic_DNA"/>
</dbReference>
<evidence type="ECO:0000313" key="3">
    <source>
        <dbReference type="EMBL" id="MBM3095891.1"/>
    </source>
</evidence>
<dbReference type="GO" id="GO:0003677">
    <property type="term" value="F:DNA binding"/>
    <property type="evidence" value="ECO:0007669"/>
    <property type="project" value="InterPro"/>
</dbReference>
<proteinExistence type="inferred from homology"/>
<dbReference type="Gene3D" id="1.10.10.2830">
    <property type="match status" value="1"/>
</dbReference>
<feature type="domain" description="ParB-like N-terminal" evidence="2">
    <location>
        <begin position="72"/>
        <end position="164"/>
    </location>
</feature>
<reference evidence="3 4" key="1">
    <citation type="submission" date="2020-01" db="EMBL/GenBank/DDBJ databases">
        <title>Draft genome assembly of Ensifer adhaerens T173.</title>
        <authorList>
            <person name="Craig J.E."/>
            <person name="Stinchcombe J.R."/>
        </authorList>
    </citation>
    <scope>NUCLEOTIDE SEQUENCE [LARGE SCALE GENOMIC DNA]</scope>
    <source>
        <strain evidence="3 4">T173</strain>
    </source>
</reference>
<gene>
    <name evidence="3" type="primary">repB</name>
    <name evidence="3" type="ORF">GFB56_34960</name>
</gene>
<accession>A0AAW4FX02</accession>
<organism evidence="3 4">
    <name type="scientific">Ensifer canadensis</name>
    <dbReference type="NCBI Taxonomy" id="555315"/>
    <lineage>
        <taxon>Bacteria</taxon>
        <taxon>Pseudomonadati</taxon>
        <taxon>Pseudomonadota</taxon>
        <taxon>Alphaproteobacteria</taxon>
        <taxon>Hyphomicrobiales</taxon>
        <taxon>Rhizobiaceae</taxon>
        <taxon>Sinorhizobium/Ensifer group</taxon>
        <taxon>Ensifer</taxon>
    </lineage>
</organism>
<dbReference type="InterPro" id="IPR036086">
    <property type="entry name" value="ParB/Sulfiredoxin_sf"/>
</dbReference>
<dbReference type="InterPro" id="IPR003115">
    <property type="entry name" value="ParB_N"/>
</dbReference>
<dbReference type="AlphaFoldDB" id="A0AAW4FX02"/>
<name>A0AAW4FX02_9HYPH</name>
<protein>
    <submittedName>
        <fullName evidence="3">Plasmid partitioning protein RepB</fullName>
    </submittedName>
</protein>
<dbReference type="PANTHER" id="PTHR33375:SF1">
    <property type="entry name" value="CHROMOSOME-PARTITIONING PROTEIN PARB-RELATED"/>
    <property type="match status" value="1"/>
</dbReference>
<dbReference type="SUPFAM" id="SSF110849">
    <property type="entry name" value="ParB/Sulfiredoxin"/>
    <property type="match status" value="1"/>
</dbReference>
<keyword evidence="4" id="KW-1185">Reference proteome</keyword>
<dbReference type="NCBIfam" id="TIGR03454">
    <property type="entry name" value="partition_RepB"/>
    <property type="match status" value="1"/>
</dbReference>
<dbReference type="SMART" id="SM00470">
    <property type="entry name" value="ParB"/>
    <property type="match status" value="1"/>
</dbReference>
<dbReference type="GO" id="GO:0007059">
    <property type="term" value="P:chromosome segregation"/>
    <property type="evidence" value="ECO:0007669"/>
    <property type="project" value="TreeGrafter"/>
</dbReference>
<dbReference type="Proteomes" id="UP000744980">
    <property type="component" value="Unassembled WGS sequence"/>
</dbReference>
<dbReference type="InterPro" id="IPR004437">
    <property type="entry name" value="ParB/RepB/Spo0J"/>
</dbReference>
<dbReference type="Pfam" id="PF07506">
    <property type="entry name" value="RepB"/>
    <property type="match status" value="1"/>
</dbReference>
<comment type="similarity">
    <text evidence="1">Belongs to the ParB family.</text>
</comment>
<dbReference type="SUPFAM" id="SSF109709">
    <property type="entry name" value="KorB DNA-binding domain-like"/>
    <property type="match status" value="1"/>
</dbReference>